<keyword evidence="7" id="KW-0029">Amino-acid transport</keyword>
<comment type="caution">
    <text evidence="12">The sequence shown here is derived from an EMBL/GenBank/DDBJ whole genome shotgun (WGS) entry which is preliminary data.</text>
</comment>
<feature type="domain" description="ABC transmembrane type-1" evidence="11">
    <location>
        <begin position="15"/>
        <end position="199"/>
    </location>
</feature>
<dbReference type="EMBL" id="JPKR02000005">
    <property type="protein sequence ID" value="KGD70328.1"/>
    <property type="molecule type" value="Genomic_DNA"/>
</dbReference>
<keyword evidence="4" id="KW-1003">Cell membrane</keyword>
<dbReference type="PANTHER" id="PTHR30614:SF0">
    <property type="entry name" value="L-CYSTINE TRANSPORT SYSTEM PERMEASE PROTEIN TCYL"/>
    <property type="match status" value="1"/>
</dbReference>
<dbReference type="Proteomes" id="UP000029577">
    <property type="component" value="Unassembled WGS sequence"/>
</dbReference>
<evidence type="ECO:0000256" key="1">
    <source>
        <dbReference type="ARBA" id="ARBA00004429"/>
    </source>
</evidence>
<evidence type="ECO:0000256" key="10">
    <source>
        <dbReference type="RuleBase" id="RU363032"/>
    </source>
</evidence>
<dbReference type="GO" id="GO:0022857">
    <property type="term" value="F:transmembrane transporter activity"/>
    <property type="evidence" value="ECO:0007669"/>
    <property type="project" value="InterPro"/>
</dbReference>
<dbReference type="Gene3D" id="1.10.3720.10">
    <property type="entry name" value="MetI-like"/>
    <property type="match status" value="1"/>
</dbReference>
<dbReference type="PROSITE" id="PS50928">
    <property type="entry name" value="ABC_TM1"/>
    <property type="match status" value="1"/>
</dbReference>
<dbReference type="OrthoDB" id="7255919at2"/>
<dbReference type="InterPro" id="IPR010065">
    <property type="entry name" value="AA_ABC_transptr_permease_3TM"/>
</dbReference>
<evidence type="ECO:0000256" key="6">
    <source>
        <dbReference type="ARBA" id="ARBA00022692"/>
    </source>
</evidence>
<gene>
    <name evidence="12" type="ORF">HA49_20560</name>
</gene>
<keyword evidence="8 10" id="KW-1133">Transmembrane helix</keyword>
<evidence type="ECO:0000256" key="4">
    <source>
        <dbReference type="ARBA" id="ARBA00022475"/>
    </source>
</evidence>
<evidence type="ECO:0000313" key="12">
    <source>
        <dbReference type="EMBL" id="KGD70328.1"/>
    </source>
</evidence>
<dbReference type="GO" id="GO:0006865">
    <property type="term" value="P:amino acid transport"/>
    <property type="evidence" value="ECO:0007669"/>
    <property type="project" value="UniProtKB-KW"/>
</dbReference>
<feature type="transmembrane region" description="Helical" evidence="10">
    <location>
        <begin position="184"/>
        <end position="206"/>
    </location>
</feature>
<keyword evidence="6 10" id="KW-0812">Transmembrane</keyword>
<evidence type="ECO:0000256" key="2">
    <source>
        <dbReference type="ARBA" id="ARBA00010072"/>
    </source>
</evidence>
<name>A0A095U6V9_9GAMM</name>
<accession>A0A095U6V9</accession>
<protein>
    <submittedName>
        <fullName evidence="12">ABC transporter permease</fullName>
    </submittedName>
</protein>
<dbReference type="STRING" id="642227.HA49_20560"/>
<dbReference type="PANTHER" id="PTHR30614">
    <property type="entry name" value="MEMBRANE COMPONENT OF AMINO ACID ABC TRANSPORTER"/>
    <property type="match status" value="1"/>
</dbReference>
<keyword evidence="13" id="KW-1185">Reference proteome</keyword>
<dbReference type="InterPro" id="IPR035906">
    <property type="entry name" value="MetI-like_sf"/>
</dbReference>
<keyword evidence="5" id="KW-0997">Cell inner membrane</keyword>
<evidence type="ECO:0000259" key="11">
    <source>
        <dbReference type="PROSITE" id="PS50928"/>
    </source>
</evidence>
<dbReference type="GO" id="GO:0043190">
    <property type="term" value="C:ATP-binding cassette (ABC) transporter complex"/>
    <property type="evidence" value="ECO:0007669"/>
    <property type="project" value="InterPro"/>
</dbReference>
<dbReference type="Pfam" id="PF00528">
    <property type="entry name" value="BPD_transp_1"/>
    <property type="match status" value="1"/>
</dbReference>
<evidence type="ECO:0000256" key="8">
    <source>
        <dbReference type="ARBA" id="ARBA00022989"/>
    </source>
</evidence>
<evidence type="ECO:0000256" key="9">
    <source>
        <dbReference type="ARBA" id="ARBA00023136"/>
    </source>
</evidence>
<proteinExistence type="inferred from homology"/>
<comment type="subcellular location">
    <subcellularLocation>
        <location evidence="1">Cell inner membrane</location>
        <topology evidence="1">Multi-pass membrane protein</topology>
    </subcellularLocation>
    <subcellularLocation>
        <location evidence="10">Cell membrane</location>
        <topology evidence="10">Multi-pass membrane protein</topology>
    </subcellularLocation>
</comment>
<reference evidence="12" key="1">
    <citation type="submission" date="2014-12" db="EMBL/GenBank/DDBJ databases">
        <title>The draft genome of the Tatumella morbirosei type strain, LMG23360T isolated from pineapple rot.</title>
        <authorList>
            <person name="Smits T.H."/>
            <person name="Palmer M."/>
            <person name="Venter S.N."/>
            <person name="Duffy B."/>
            <person name="Steenkamp E.T."/>
            <person name="Chan W.Y."/>
            <person name="Coutinho T.A."/>
            <person name="Coetzee M.P."/>
            <person name="De Maayer P."/>
        </authorList>
    </citation>
    <scope>NUCLEOTIDE SEQUENCE [LARGE SCALE GENOMIC DNA]</scope>
    <source>
        <strain evidence="12">LMG 23360</strain>
    </source>
</reference>
<keyword evidence="3 10" id="KW-0813">Transport</keyword>
<dbReference type="AlphaFoldDB" id="A0A095U6V9"/>
<organism evidence="12 13">
    <name type="scientific">Tatumella morbirosei</name>
    <dbReference type="NCBI Taxonomy" id="642227"/>
    <lineage>
        <taxon>Bacteria</taxon>
        <taxon>Pseudomonadati</taxon>
        <taxon>Pseudomonadota</taxon>
        <taxon>Gammaproteobacteria</taxon>
        <taxon>Enterobacterales</taxon>
        <taxon>Erwiniaceae</taxon>
        <taxon>Tatumella</taxon>
    </lineage>
</organism>
<evidence type="ECO:0000313" key="13">
    <source>
        <dbReference type="Proteomes" id="UP000029577"/>
    </source>
</evidence>
<dbReference type="InterPro" id="IPR043429">
    <property type="entry name" value="ArtM/GltK/GlnP/TcyL/YhdX-like"/>
</dbReference>
<comment type="similarity">
    <text evidence="2">Belongs to the binding-protein-dependent transport system permease family. HisMQ subfamily.</text>
</comment>
<feature type="transmembrane region" description="Helical" evidence="10">
    <location>
        <begin position="66"/>
        <end position="93"/>
    </location>
</feature>
<dbReference type="RefSeq" id="WP_038023682.1">
    <property type="nucleotide sequence ID" value="NZ_JPKR02000005.1"/>
</dbReference>
<keyword evidence="9 10" id="KW-0472">Membrane</keyword>
<dbReference type="SUPFAM" id="SSF161098">
    <property type="entry name" value="MetI-like"/>
    <property type="match status" value="1"/>
</dbReference>
<sequence>MNAYLTDLPLFVHALLVTLQISLAAALLGGLLGFGLNALRLTLPGFILPYRFYIWIIRGTPYLAQLFVAYFGLAVIGITLSAVQATILSLALYSAAYFAELFRTAWNTVPAGHIEAARVHGIADRRIFWHIQAPQAFSFCLPLLGNQVILTIKESAVASIITVPELTMTAGQIVSDTFSYVVPYTLLVLSYWFLTQSVTVIFRFAAQRTNRYLKG</sequence>
<dbReference type="InterPro" id="IPR000515">
    <property type="entry name" value="MetI-like"/>
</dbReference>
<evidence type="ECO:0000256" key="5">
    <source>
        <dbReference type="ARBA" id="ARBA00022519"/>
    </source>
</evidence>
<evidence type="ECO:0000256" key="3">
    <source>
        <dbReference type="ARBA" id="ARBA00022448"/>
    </source>
</evidence>
<evidence type="ECO:0000256" key="7">
    <source>
        <dbReference type="ARBA" id="ARBA00022970"/>
    </source>
</evidence>
<dbReference type="CDD" id="cd06261">
    <property type="entry name" value="TM_PBP2"/>
    <property type="match status" value="1"/>
</dbReference>
<dbReference type="NCBIfam" id="TIGR01726">
    <property type="entry name" value="HEQRo_perm_3TM"/>
    <property type="match status" value="1"/>
</dbReference>
<dbReference type="eggNOG" id="COG0765">
    <property type="taxonomic scope" value="Bacteria"/>
</dbReference>